<feature type="region of interest" description="Disordered" evidence="8">
    <location>
        <begin position="264"/>
        <end position="321"/>
    </location>
</feature>
<evidence type="ECO:0000256" key="3">
    <source>
        <dbReference type="ARBA" id="ARBA00023139"/>
    </source>
</evidence>
<feature type="chain" id="PRO_5015793974" description="Outer membrane protein assembly factor BamD" evidence="9">
    <location>
        <begin position="23"/>
        <end position="321"/>
    </location>
</feature>
<dbReference type="PANTHER" id="PTHR37423">
    <property type="entry name" value="SOLUBLE LYTIC MUREIN TRANSGLYCOSYLASE-RELATED"/>
    <property type="match status" value="1"/>
</dbReference>
<reference evidence="11 12" key="1">
    <citation type="submission" date="2017-12" db="EMBL/GenBank/DDBJ databases">
        <authorList>
            <person name="Hurst M.R.H."/>
        </authorList>
    </citation>
    <scope>NUCLEOTIDE SEQUENCE [LARGE SCALE GENOMIC DNA]</scope>
    <source>
        <strain evidence="11 12">SY-3-19</strain>
    </source>
</reference>
<keyword evidence="2 6" id="KW-0472">Membrane</keyword>
<proteinExistence type="inferred from homology"/>
<dbReference type="GO" id="GO:0051205">
    <property type="term" value="P:protein insertion into membrane"/>
    <property type="evidence" value="ECO:0007669"/>
    <property type="project" value="UniProtKB-UniRule"/>
</dbReference>
<dbReference type="EMBL" id="PJCH01000003">
    <property type="protein sequence ID" value="PQA89272.1"/>
    <property type="molecule type" value="Genomic_DNA"/>
</dbReference>
<evidence type="ECO:0000256" key="8">
    <source>
        <dbReference type="SAM" id="MobiDB-lite"/>
    </source>
</evidence>
<dbReference type="InterPro" id="IPR039565">
    <property type="entry name" value="BamD-like"/>
</dbReference>
<dbReference type="AlphaFoldDB" id="A0A2S7K9V2"/>
<dbReference type="Gene3D" id="1.25.40.10">
    <property type="entry name" value="Tetratricopeptide repeat domain"/>
    <property type="match status" value="1"/>
</dbReference>
<feature type="repeat" description="TPR" evidence="7">
    <location>
        <begin position="78"/>
        <end position="111"/>
    </location>
</feature>
<sequence>MKKPFAFLGKALLVILACFAVAACSSSGKKKEKFAYVERPVETLYRSATRELERKRYDNAIAYFEEVERQHPYSAWARRAMLMKAFAYYQGNDYEEAVTAIDQFISLHPGNKDAAYAYYLKAMCYYERIRDVGRDQDYTNNAVQALNDVIRRYPDTEYARDARLKLDLTFDHLAGKEMYVGRFYLKQNKHIAAINRFKTVVERYQTTSHVPEALHRLVEAYLELGIIDEARAAAAVLGYNYPGSRWYEESYKLFKERGILAEGSGKPKSKPAKLKKASETLDEADMSNQEALEPPSPDELERLEPRGNAPQSPIDEAREPL</sequence>
<dbReference type="InterPro" id="IPR011990">
    <property type="entry name" value="TPR-like_helical_dom_sf"/>
</dbReference>
<evidence type="ECO:0000313" key="11">
    <source>
        <dbReference type="EMBL" id="PQA89272.1"/>
    </source>
</evidence>
<dbReference type="SUPFAM" id="SSF48452">
    <property type="entry name" value="TPR-like"/>
    <property type="match status" value="1"/>
</dbReference>
<evidence type="ECO:0000256" key="9">
    <source>
        <dbReference type="SAM" id="SignalP"/>
    </source>
</evidence>
<dbReference type="Proteomes" id="UP000239504">
    <property type="component" value="Unassembled WGS sequence"/>
</dbReference>
<evidence type="ECO:0000256" key="2">
    <source>
        <dbReference type="ARBA" id="ARBA00023136"/>
    </source>
</evidence>
<name>A0A2S7K9V2_9PROT</name>
<dbReference type="Pfam" id="PF13525">
    <property type="entry name" value="YfiO"/>
    <property type="match status" value="1"/>
</dbReference>
<dbReference type="GO" id="GO:0043165">
    <property type="term" value="P:Gram-negative-bacterium-type cell outer membrane assembly"/>
    <property type="evidence" value="ECO:0007669"/>
    <property type="project" value="UniProtKB-UniRule"/>
</dbReference>
<dbReference type="GO" id="GO:1990063">
    <property type="term" value="C:Bam protein complex"/>
    <property type="evidence" value="ECO:0007669"/>
    <property type="project" value="TreeGrafter"/>
</dbReference>
<accession>A0A2S7K9V2</accession>
<comment type="subunit">
    <text evidence="6">Part of the Bam complex.</text>
</comment>
<feature type="signal peptide" evidence="9">
    <location>
        <begin position="1"/>
        <end position="22"/>
    </location>
</feature>
<dbReference type="OrthoDB" id="9804044at2"/>
<evidence type="ECO:0000256" key="4">
    <source>
        <dbReference type="ARBA" id="ARBA00023237"/>
    </source>
</evidence>
<keyword evidence="7" id="KW-0802">TPR repeat</keyword>
<keyword evidence="4 6" id="KW-0998">Cell outer membrane</keyword>
<evidence type="ECO:0000313" key="12">
    <source>
        <dbReference type="Proteomes" id="UP000239504"/>
    </source>
</evidence>
<feature type="domain" description="Outer membrane lipoprotein BamD-like" evidence="10">
    <location>
        <begin position="40"/>
        <end position="233"/>
    </location>
</feature>
<evidence type="ECO:0000259" key="10">
    <source>
        <dbReference type="Pfam" id="PF13525"/>
    </source>
</evidence>
<dbReference type="PROSITE" id="PS50005">
    <property type="entry name" value="TPR"/>
    <property type="match status" value="1"/>
</dbReference>
<dbReference type="InterPro" id="IPR019734">
    <property type="entry name" value="TPR_rpt"/>
</dbReference>
<gene>
    <name evidence="6" type="primary">bamD</name>
    <name evidence="11" type="ORF">CW354_03780</name>
</gene>
<dbReference type="PROSITE" id="PS51257">
    <property type="entry name" value="PROKAR_LIPOPROTEIN"/>
    <property type="match status" value="1"/>
</dbReference>
<comment type="subcellular location">
    <subcellularLocation>
        <location evidence="6">Cell outer membrane</location>
        <topology evidence="6">Lipid-anchor</topology>
    </subcellularLocation>
</comment>
<keyword evidence="3 6" id="KW-0564">Palmitate</keyword>
<dbReference type="NCBIfam" id="TIGR03302">
    <property type="entry name" value="OM_YfiO"/>
    <property type="match status" value="1"/>
</dbReference>
<evidence type="ECO:0000256" key="1">
    <source>
        <dbReference type="ARBA" id="ARBA00022729"/>
    </source>
</evidence>
<protein>
    <recommendedName>
        <fullName evidence="6">Outer membrane protein assembly factor BamD</fullName>
    </recommendedName>
</protein>
<dbReference type="PANTHER" id="PTHR37423:SF1">
    <property type="entry name" value="OUTER MEMBRANE PROTEIN ASSEMBLY FACTOR BAMD"/>
    <property type="match status" value="1"/>
</dbReference>
<dbReference type="InterPro" id="IPR017689">
    <property type="entry name" value="BamD"/>
</dbReference>
<dbReference type="CDD" id="cd15830">
    <property type="entry name" value="BamD"/>
    <property type="match status" value="1"/>
</dbReference>
<keyword evidence="1 6" id="KW-0732">Signal</keyword>
<comment type="function">
    <text evidence="6">Part of the outer membrane protein assembly complex, which is involved in assembly and insertion of beta-barrel proteins into the outer membrane.</text>
</comment>
<comment type="similarity">
    <text evidence="6">Belongs to the BamD family.</text>
</comment>
<evidence type="ECO:0000256" key="7">
    <source>
        <dbReference type="PROSITE-ProRule" id="PRU00339"/>
    </source>
</evidence>
<evidence type="ECO:0000256" key="6">
    <source>
        <dbReference type="HAMAP-Rule" id="MF_00922"/>
    </source>
</evidence>
<keyword evidence="12" id="KW-1185">Reference proteome</keyword>
<evidence type="ECO:0000256" key="5">
    <source>
        <dbReference type="ARBA" id="ARBA00023288"/>
    </source>
</evidence>
<keyword evidence="5 6" id="KW-0449">Lipoprotein</keyword>
<organism evidence="11 12">
    <name type="scientific">Hyphococcus luteus</name>
    <dbReference type="NCBI Taxonomy" id="2058213"/>
    <lineage>
        <taxon>Bacteria</taxon>
        <taxon>Pseudomonadati</taxon>
        <taxon>Pseudomonadota</taxon>
        <taxon>Alphaproteobacteria</taxon>
        <taxon>Parvularculales</taxon>
        <taxon>Parvularculaceae</taxon>
        <taxon>Hyphococcus</taxon>
    </lineage>
</organism>
<comment type="caution">
    <text evidence="11">The sequence shown here is derived from an EMBL/GenBank/DDBJ whole genome shotgun (WGS) entry which is preliminary data.</text>
</comment>
<dbReference type="HAMAP" id="MF_00922">
    <property type="entry name" value="OM_assembly_BamD"/>
    <property type="match status" value="1"/>
</dbReference>